<dbReference type="InterPro" id="IPR002657">
    <property type="entry name" value="BilAc:Na_symport/Acr3"/>
</dbReference>
<keyword evidence="4" id="KW-0769">Symport</keyword>
<organism evidence="8 9">
    <name type="scientific">Saccoglossus kowalevskii</name>
    <name type="common">Acorn worm</name>
    <dbReference type="NCBI Taxonomy" id="10224"/>
    <lineage>
        <taxon>Eukaryota</taxon>
        <taxon>Metazoa</taxon>
        <taxon>Hemichordata</taxon>
        <taxon>Enteropneusta</taxon>
        <taxon>Harrimaniidae</taxon>
        <taxon>Saccoglossus</taxon>
    </lineage>
</organism>
<feature type="non-terminal residue" evidence="9">
    <location>
        <position position="118"/>
    </location>
</feature>
<sequence>MDTTTIETTTGNESSDGGGVPPLVIASQVDINVTLFIMMVSMGCTMTVGEIKQVFKQPRGIAIGIICQFGLMPLLGFSLAHAFSLEPNVAIGTIIIASCPGGVLSNAMTYWTQGDTVL</sequence>
<evidence type="ECO:0000256" key="6">
    <source>
        <dbReference type="ARBA" id="ARBA00023136"/>
    </source>
</evidence>
<keyword evidence="4" id="KW-0813">Transport</keyword>
<protein>
    <submittedName>
        <fullName evidence="9">Solute carrier family 10 member 6-like</fullName>
    </submittedName>
</protein>
<dbReference type="RefSeq" id="XP_006822751.1">
    <property type="nucleotide sequence ID" value="XM_006822688.1"/>
</dbReference>
<dbReference type="Gene3D" id="1.20.1530.20">
    <property type="match status" value="1"/>
</dbReference>
<feature type="transmembrane region" description="Helical" evidence="7">
    <location>
        <begin position="61"/>
        <end position="83"/>
    </location>
</feature>
<evidence type="ECO:0000256" key="4">
    <source>
        <dbReference type="ARBA" id="ARBA00022847"/>
    </source>
</evidence>
<evidence type="ECO:0000256" key="5">
    <source>
        <dbReference type="ARBA" id="ARBA00022989"/>
    </source>
</evidence>
<dbReference type="PANTHER" id="PTHR10361">
    <property type="entry name" value="SODIUM-BILE ACID COTRANSPORTER"/>
    <property type="match status" value="1"/>
</dbReference>
<evidence type="ECO:0000256" key="2">
    <source>
        <dbReference type="ARBA" id="ARBA00006528"/>
    </source>
</evidence>
<dbReference type="InterPro" id="IPR038770">
    <property type="entry name" value="Na+/solute_symporter_sf"/>
</dbReference>
<feature type="transmembrane region" description="Helical" evidence="7">
    <location>
        <begin position="89"/>
        <end position="111"/>
    </location>
</feature>
<dbReference type="PANTHER" id="PTHR10361:SF28">
    <property type="entry name" value="P3 PROTEIN-RELATED"/>
    <property type="match status" value="1"/>
</dbReference>
<evidence type="ECO:0000256" key="3">
    <source>
        <dbReference type="ARBA" id="ARBA00022692"/>
    </source>
</evidence>
<reference evidence="9" key="1">
    <citation type="submission" date="2025-08" db="UniProtKB">
        <authorList>
            <consortium name="RefSeq"/>
        </authorList>
    </citation>
    <scope>IDENTIFICATION</scope>
    <source>
        <tissue evidence="9">Testes</tissue>
    </source>
</reference>
<evidence type="ECO:0000313" key="9">
    <source>
        <dbReference type="RefSeq" id="XP_006822751.1"/>
    </source>
</evidence>
<evidence type="ECO:0000256" key="1">
    <source>
        <dbReference type="ARBA" id="ARBA00004141"/>
    </source>
</evidence>
<gene>
    <name evidence="9" type="primary">LOC102803514</name>
</gene>
<proteinExistence type="inferred from homology"/>
<name>A0ABM0MRW0_SACKO</name>
<comment type="similarity">
    <text evidence="2">Belongs to the bile acid:sodium symporter (BASS) (TC 2.A.28) family.</text>
</comment>
<keyword evidence="5 7" id="KW-1133">Transmembrane helix</keyword>
<keyword evidence="3 7" id="KW-0812">Transmembrane</keyword>
<keyword evidence="6 7" id="KW-0472">Membrane</keyword>
<dbReference type="Pfam" id="PF01758">
    <property type="entry name" value="SBF"/>
    <property type="match status" value="1"/>
</dbReference>
<dbReference type="InterPro" id="IPR004710">
    <property type="entry name" value="Bilac:Na_transpt"/>
</dbReference>
<evidence type="ECO:0000256" key="7">
    <source>
        <dbReference type="SAM" id="Phobius"/>
    </source>
</evidence>
<comment type="subcellular location">
    <subcellularLocation>
        <location evidence="1">Membrane</location>
        <topology evidence="1">Multi-pass membrane protein</topology>
    </subcellularLocation>
</comment>
<dbReference type="Proteomes" id="UP000694865">
    <property type="component" value="Unplaced"/>
</dbReference>
<evidence type="ECO:0000313" key="8">
    <source>
        <dbReference type="Proteomes" id="UP000694865"/>
    </source>
</evidence>
<dbReference type="GeneID" id="102803514"/>
<keyword evidence="8" id="KW-1185">Reference proteome</keyword>
<accession>A0ABM0MRW0</accession>